<sequence length="254" mass="29468">MNGSYGLDYFEDSKQKHWGFWSTRCRKQEVRVRFIQKAILTGKPDSNNGNHGLVLLYNDGEGIAYYGRAGDNFWTVLDISHAPYDDIICHENNLFALGDYNSIEVWDLQQGSGCIVKKRFYLVQSRGDLLLVVRFIADDGDRETDYRIILFHVYKLDYHGRKWVEIECLGDRALFLGGNQSVLVLTRSFPDCEKNSIYFTDDSRERVEDDFFYGGHDMGICNLKYKSFKSIYEFSSHHIEPPPCWIVPPAMLEP</sequence>
<dbReference type="AlphaFoldDB" id="A0A6A2WSY2"/>
<reference evidence="2" key="1">
    <citation type="submission" date="2019-09" db="EMBL/GenBank/DDBJ databases">
        <title>Draft genome information of white flower Hibiscus syriacus.</title>
        <authorList>
            <person name="Kim Y.-M."/>
        </authorList>
    </citation>
    <scope>NUCLEOTIDE SEQUENCE [LARGE SCALE GENOMIC DNA]</scope>
    <source>
        <strain evidence="2">YM2019G1</strain>
    </source>
</reference>
<gene>
    <name evidence="2" type="ORF">F3Y22_tig00112857pilonHSYRG00148</name>
</gene>
<dbReference type="InterPro" id="IPR050942">
    <property type="entry name" value="F-box_BR-signaling"/>
</dbReference>
<proteinExistence type="predicted"/>
<organism evidence="2 3">
    <name type="scientific">Hibiscus syriacus</name>
    <name type="common">Rose of Sharon</name>
    <dbReference type="NCBI Taxonomy" id="106335"/>
    <lineage>
        <taxon>Eukaryota</taxon>
        <taxon>Viridiplantae</taxon>
        <taxon>Streptophyta</taxon>
        <taxon>Embryophyta</taxon>
        <taxon>Tracheophyta</taxon>
        <taxon>Spermatophyta</taxon>
        <taxon>Magnoliopsida</taxon>
        <taxon>eudicotyledons</taxon>
        <taxon>Gunneridae</taxon>
        <taxon>Pentapetalae</taxon>
        <taxon>rosids</taxon>
        <taxon>malvids</taxon>
        <taxon>Malvales</taxon>
        <taxon>Malvaceae</taxon>
        <taxon>Malvoideae</taxon>
        <taxon>Hibiscus</taxon>
    </lineage>
</organism>
<feature type="domain" description="KIB1-4 beta-propeller" evidence="1">
    <location>
        <begin position="30"/>
        <end position="220"/>
    </location>
</feature>
<evidence type="ECO:0000313" key="2">
    <source>
        <dbReference type="EMBL" id="KAE8664018.1"/>
    </source>
</evidence>
<keyword evidence="3" id="KW-1185">Reference proteome</keyword>
<dbReference type="Proteomes" id="UP000436088">
    <property type="component" value="Unassembled WGS sequence"/>
</dbReference>
<dbReference type="InterPro" id="IPR005174">
    <property type="entry name" value="KIB1-4_b-propeller"/>
</dbReference>
<dbReference type="InterPro" id="IPR011043">
    <property type="entry name" value="Gal_Oxase/kelch_b-propeller"/>
</dbReference>
<name>A0A6A2WSY2_HIBSY</name>
<dbReference type="EMBL" id="VEPZ02001661">
    <property type="protein sequence ID" value="KAE8664018.1"/>
    <property type="molecule type" value="Genomic_DNA"/>
</dbReference>
<protein>
    <recommendedName>
        <fullName evidence="1">KIB1-4 beta-propeller domain-containing protein</fullName>
    </recommendedName>
</protein>
<evidence type="ECO:0000313" key="3">
    <source>
        <dbReference type="Proteomes" id="UP000436088"/>
    </source>
</evidence>
<dbReference type="PANTHER" id="PTHR44259:SF15">
    <property type="entry name" value="F-BOX PROTEIN KIB2-RELATED"/>
    <property type="match status" value="1"/>
</dbReference>
<accession>A0A6A2WSY2</accession>
<evidence type="ECO:0000259" key="1">
    <source>
        <dbReference type="Pfam" id="PF03478"/>
    </source>
</evidence>
<dbReference type="Pfam" id="PF03478">
    <property type="entry name" value="Beta-prop_KIB1-4"/>
    <property type="match status" value="1"/>
</dbReference>
<comment type="caution">
    <text evidence="2">The sequence shown here is derived from an EMBL/GenBank/DDBJ whole genome shotgun (WGS) entry which is preliminary data.</text>
</comment>
<dbReference type="SUPFAM" id="SSF50965">
    <property type="entry name" value="Galactose oxidase, central domain"/>
    <property type="match status" value="1"/>
</dbReference>
<dbReference type="PANTHER" id="PTHR44259">
    <property type="entry name" value="OS07G0183000 PROTEIN-RELATED"/>
    <property type="match status" value="1"/>
</dbReference>